<evidence type="ECO:0000313" key="3">
    <source>
        <dbReference type="Proteomes" id="UP000027120"/>
    </source>
</evidence>
<accession>A0A067D318</accession>
<sequence>MNYSRKEPSFYSLRQEPISIPSSELLILSGCTEIESSDHEKSTPFYPQGNGQAESTNRDPLGKRKDFNFMRIPLGVGTRDRGSQRVLGHVCRLFFCCDSSLSELGSSRIIPSFWL</sequence>
<evidence type="ECO:0000313" key="2">
    <source>
        <dbReference type="EMBL" id="KDO35895.1"/>
    </source>
</evidence>
<feature type="region of interest" description="Disordered" evidence="1">
    <location>
        <begin position="36"/>
        <end position="61"/>
    </location>
</feature>
<dbReference type="Proteomes" id="UP000027120">
    <property type="component" value="Unassembled WGS sequence"/>
</dbReference>
<evidence type="ECO:0000256" key="1">
    <source>
        <dbReference type="SAM" id="MobiDB-lite"/>
    </source>
</evidence>
<name>A0A067D318_CITSI</name>
<organism evidence="2 3">
    <name type="scientific">Citrus sinensis</name>
    <name type="common">Sweet orange</name>
    <name type="synonym">Citrus aurantium var. sinensis</name>
    <dbReference type="NCBI Taxonomy" id="2711"/>
    <lineage>
        <taxon>Eukaryota</taxon>
        <taxon>Viridiplantae</taxon>
        <taxon>Streptophyta</taxon>
        <taxon>Embryophyta</taxon>
        <taxon>Tracheophyta</taxon>
        <taxon>Spermatophyta</taxon>
        <taxon>Magnoliopsida</taxon>
        <taxon>eudicotyledons</taxon>
        <taxon>Gunneridae</taxon>
        <taxon>Pentapetalae</taxon>
        <taxon>rosids</taxon>
        <taxon>malvids</taxon>
        <taxon>Sapindales</taxon>
        <taxon>Rutaceae</taxon>
        <taxon>Aurantioideae</taxon>
        <taxon>Citrus</taxon>
    </lineage>
</organism>
<keyword evidence="3" id="KW-1185">Reference proteome</keyword>
<protein>
    <submittedName>
        <fullName evidence="2">Uncharacterized protein</fullName>
    </submittedName>
</protein>
<dbReference type="AlphaFoldDB" id="A0A067D318"/>
<gene>
    <name evidence="2" type="ORF">CISIN_1g046433mg</name>
</gene>
<proteinExistence type="predicted"/>
<reference evidence="2 3" key="1">
    <citation type="submission" date="2014-04" db="EMBL/GenBank/DDBJ databases">
        <authorList>
            <consortium name="International Citrus Genome Consortium"/>
            <person name="Gmitter F."/>
            <person name="Chen C."/>
            <person name="Farmerie W."/>
            <person name="Harkins T."/>
            <person name="Desany B."/>
            <person name="Mohiuddin M."/>
            <person name="Kodira C."/>
            <person name="Borodovsky M."/>
            <person name="Lomsadze A."/>
            <person name="Burns P."/>
            <person name="Jenkins J."/>
            <person name="Prochnik S."/>
            <person name="Shu S."/>
            <person name="Chapman J."/>
            <person name="Pitluck S."/>
            <person name="Schmutz J."/>
            <person name="Rokhsar D."/>
        </authorList>
    </citation>
    <scope>NUCLEOTIDE SEQUENCE</scope>
</reference>
<dbReference type="EMBL" id="KK796842">
    <property type="protein sequence ID" value="KDO35895.1"/>
    <property type="molecule type" value="Genomic_DNA"/>
</dbReference>